<dbReference type="PANTHER" id="PTHR38370">
    <property type="entry name" value="BETA-1,4-XYLOSIDASE"/>
    <property type="match status" value="1"/>
</dbReference>
<dbReference type="AlphaFoldDB" id="A0AAU9MVX8"/>
<comment type="caution">
    <text evidence="2">The sequence shown here is derived from an EMBL/GenBank/DDBJ whole genome shotgun (WGS) entry which is preliminary data.</text>
</comment>
<organism evidence="2 3">
    <name type="scientific">Lactuca virosa</name>
    <dbReference type="NCBI Taxonomy" id="75947"/>
    <lineage>
        <taxon>Eukaryota</taxon>
        <taxon>Viridiplantae</taxon>
        <taxon>Streptophyta</taxon>
        <taxon>Embryophyta</taxon>
        <taxon>Tracheophyta</taxon>
        <taxon>Spermatophyta</taxon>
        <taxon>Magnoliopsida</taxon>
        <taxon>eudicotyledons</taxon>
        <taxon>Gunneridae</taxon>
        <taxon>Pentapetalae</taxon>
        <taxon>asterids</taxon>
        <taxon>campanulids</taxon>
        <taxon>Asterales</taxon>
        <taxon>Asteraceae</taxon>
        <taxon>Cichorioideae</taxon>
        <taxon>Cichorieae</taxon>
        <taxon>Lactucinae</taxon>
        <taxon>Lactuca</taxon>
    </lineage>
</organism>
<feature type="compositionally biased region" description="Polar residues" evidence="1">
    <location>
        <begin position="61"/>
        <end position="79"/>
    </location>
</feature>
<dbReference type="PANTHER" id="PTHR38370:SF1">
    <property type="entry name" value="BETA-1,4-XYLOSIDASE"/>
    <property type="match status" value="1"/>
</dbReference>
<reference evidence="2 3" key="1">
    <citation type="submission" date="2022-01" db="EMBL/GenBank/DDBJ databases">
        <authorList>
            <person name="Xiong W."/>
            <person name="Schranz E."/>
        </authorList>
    </citation>
    <scope>NUCLEOTIDE SEQUENCE [LARGE SCALE GENOMIC DNA]</scope>
</reference>
<dbReference type="EMBL" id="CAKMRJ010002223">
    <property type="protein sequence ID" value="CAH1426090.1"/>
    <property type="molecule type" value="Genomic_DNA"/>
</dbReference>
<sequence length="85" mass="9341">MEGLIPFLMHAVKKHSLHNSYRVLSLSTGSTGSSHRMTRLEFQPPTAEYLTHRSGFGVGSQSMSFNKGSTSSIPNTYHASKLKSN</sequence>
<feature type="region of interest" description="Disordered" evidence="1">
    <location>
        <begin position="61"/>
        <end position="85"/>
    </location>
</feature>
<accession>A0AAU9MVX8</accession>
<name>A0AAU9MVX8_9ASTR</name>
<protein>
    <submittedName>
        <fullName evidence="2">Uncharacterized protein</fullName>
    </submittedName>
</protein>
<keyword evidence="3" id="KW-1185">Reference proteome</keyword>
<evidence type="ECO:0000313" key="3">
    <source>
        <dbReference type="Proteomes" id="UP001157418"/>
    </source>
</evidence>
<evidence type="ECO:0000313" key="2">
    <source>
        <dbReference type="EMBL" id="CAH1426090.1"/>
    </source>
</evidence>
<evidence type="ECO:0000256" key="1">
    <source>
        <dbReference type="SAM" id="MobiDB-lite"/>
    </source>
</evidence>
<proteinExistence type="predicted"/>
<dbReference type="Proteomes" id="UP001157418">
    <property type="component" value="Unassembled WGS sequence"/>
</dbReference>
<gene>
    <name evidence="2" type="ORF">LVIROSA_LOCUS13191</name>
</gene>